<feature type="transmembrane region" description="Helical" evidence="3">
    <location>
        <begin position="247"/>
        <end position="270"/>
    </location>
</feature>
<keyword evidence="3" id="KW-0812">Transmembrane</keyword>
<dbReference type="Proteomes" id="UP000245060">
    <property type="component" value="Unassembled WGS sequence"/>
</dbReference>
<feature type="transmembrane region" description="Helical" evidence="3">
    <location>
        <begin position="219"/>
        <end position="241"/>
    </location>
</feature>
<sequence length="486" mass="49215">MTAPIWMAAPPEVHSALLTAGPGPGPLLAAAGAWTALSTEYADAAAELSGLLGEVQAGAWEGPSAEQYAAAHVPYLAWLIQSSVNSAGVAAQHEVAAAAYTGALAAMPTLGELAANHTVHGVLVGTNFFGINTIPIAVNEADYARMWVQAATTMSTYQVVSGAALASAPQPDPAPDVLRPGAEANNFSTLAAPNESDSGNWLENLLRQIAQFFQNLMQALGPFLVAYGPLLFFIAYEAFFIPFGYTFWTLLLVSPLLIPLVIGIGAYLYLQSPEDVPDELPAVVPPVQASQASMPPVAAIAPPAPAPASAPAPAPASAATAATAPAPAPAAGTFGYLVYGGGDPETGFGPTLGGRGGVKAPAATIPAAAAAVPGRAAAARRRRRAAMRDHGDEFLDMNVDVDPVWGGAPNEEELLAAAMASGSGAGRLGFAGTARKDADLRASGLTELVGDEFGSGPRMPMVPGTWDHNGEGPGDPDEAGGGGSES</sequence>
<protein>
    <submittedName>
        <fullName evidence="6">PPE family protein PPE4</fullName>
    </submittedName>
</protein>
<reference evidence="7" key="1">
    <citation type="submission" date="2018-04" db="EMBL/GenBank/DDBJ databases">
        <title>Draft genome sequence of Mycobacterium montefiorense isolated from Japanese black salamander.</title>
        <authorList>
            <person name="Fukano H."/>
            <person name="Yoshida M."/>
            <person name="Shimizu A."/>
            <person name="Iwao H."/>
            <person name="Kurata O."/>
            <person name="Katayama Y."/>
            <person name="Omatsu T."/>
            <person name="Mizutani T."/>
            <person name="Wada S."/>
            <person name="Hoshino Y."/>
        </authorList>
    </citation>
    <scope>NUCLEOTIDE SEQUENCE [LARGE SCALE GENOMIC DNA]</scope>
    <source>
        <strain evidence="7">BS</strain>
    </source>
</reference>
<evidence type="ECO:0000313" key="7">
    <source>
        <dbReference type="Proteomes" id="UP000245060"/>
    </source>
</evidence>
<gene>
    <name evidence="6" type="primary">PPE4</name>
    <name evidence="6" type="ORF">MmonteBS_24860</name>
</gene>
<comment type="similarity">
    <text evidence="1">Belongs to the mycobacterial PPE family.</text>
</comment>
<keyword evidence="3" id="KW-1133">Transmembrane helix</keyword>
<feature type="domain" description="PPE" evidence="4">
    <location>
        <begin position="6"/>
        <end position="168"/>
    </location>
</feature>
<evidence type="ECO:0000313" key="6">
    <source>
        <dbReference type="EMBL" id="GBG38114.1"/>
    </source>
</evidence>
<dbReference type="RefSeq" id="WP_201263500.1">
    <property type="nucleotide sequence ID" value="NZ_BFCH01000017.1"/>
</dbReference>
<dbReference type="SUPFAM" id="SSF140459">
    <property type="entry name" value="PE/PPE dimer-like"/>
    <property type="match status" value="1"/>
</dbReference>
<dbReference type="Gene3D" id="1.20.1260.20">
    <property type="entry name" value="PPE superfamily"/>
    <property type="match status" value="1"/>
</dbReference>
<accession>A0ABQ0NMJ7</accession>
<keyword evidence="3" id="KW-0472">Membrane</keyword>
<dbReference type="Pfam" id="PF00823">
    <property type="entry name" value="PPE"/>
    <property type="match status" value="1"/>
</dbReference>
<evidence type="ECO:0000259" key="5">
    <source>
        <dbReference type="Pfam" id="PF18878"/>
    </source>
</evidence>
<dbReference type="EMBL" id="BFCH01000017">
    <property type="protein sequence ID" value="GBG38114.1"/>
    <property type="molecule type" value="Genomic_DNA"/>
</dbReference>
<feature type="domain" description="PPE-PPW subfamily C-terminal" evidence="5">
    <location>
        <begin position="420"/>
        <end position="466"/>
    </location>
</feature>
<comment type="caution">
    <text evidence="6">The sequence shown here is derived from an EMBL/GenBank/DDBJ whole genome shotgun (WGS) entry which is preliminary data.</text>
</comment>
<name>A0ABQ0NMJ7_9MYCO</name>
<keyword evidence="7" id="KW-1185">Reference proteome</keyword>
<evidence type="ECO:0000259" key="4">
    <source>
        <dbReference type="Pfam" id="PF00823"/>
    </source>
</evidence>
<feature type="region of interest" description="Disordered" evidence="2">
    <location>
        <begin position="449"/>
        <end position="486"/>
    </location>
</feature>
<evidence type="ECO:0000256" key="3">
    <source>
        <dbReference type="SAM" id="Phobius"/>
    </source>
</evidence>
<dbReference type="PANTHER" id="PTHR46766">
    <property type="entry name" value="GLUTAMINE-RICH PROTEIN 2"/>
    <property type="match status" value="1"/>
</dbReference>
<evidence type="ECO:0000256" key="1">
    <source>
        <dbReference type="ARBA" id="ARBA00010652"/>
    </source>
</evidence>
<dbReference type="PANTHER" id="PTHR46766:SF1">
    <property type="entry name" value="GLUTAMINE-RICH PROTEIN 2"/>
    <property type="match status" value="1"/>
</dbReference>
<dbReference type="InterPro" id="IPR000030">
    <property type="entry name" value="PPE_dom"/>
</dbReference>
<dbReference type="InterPro" id="IPR043641">
    <property type="entry name" value="PPE-PPW_C"/>
</dbReference>
<dbReference type="Pfam" id="PF18878">
    <property type="entry name" value="PPE-PPW"/>
    <property type="match status" value="1"/>
</dbReference>
<dbReference type="InterPro" id="IPR038332">
    <property type="entry name" value="PPE_sf"/>
</dbReference>
<evidence type="ECO:0000256" key="2">
    <source>
        <dbReference type="SAM" id="MobiDB-lite"/>
    </source>
</evidence>
<proteinExistence type="inferred from homology"/>
<organism evidence="6 7">
    <name type="scientific">Mycobacterium montefiorense</name>
    <dbReference type="NCBI Taxonomy" id="154654"/>
    <lineage>
        <taxon>Bacteria</taxon>
        <taxon>Bacillati</taxon>
        <taxon>Actinomycetota</taxon>
        <taxon>Actinomycetes</taxon>
        <taxon>Mycobacteriales</taxon>
        <taxon>Mycobacteriaceae</taxon>
        <taxon>Mycobacterium</taxon>
        <taxon>Mycobacterium simiae complex</taxon>
    </lineage>
</organism>